<dbReference type="PANTHER" id="PTHR35046:SF9">
    <property type="entry name" value="RNA-DIRECTED DNA POLYMERASE"/>
    <property type="match status" value="1"/>
</dbReference>
<keyword evidence="3" id="KW-1185">Reference proteome</keyword>
<feature type="compositionally biased region" description="Low complexity" evidence="1">
    <location>
        <begin position="91"/>
        <end position="101"/>
    </location>
</feature>
<name>A0A371GIV7_MUCPR</name>
<evidence type="ECO:0000256" key="1">
    <source>
        <dbReference type="SAM" id="MobiDB-lite"/>
    </source>
</evidence>
<dbReference type="PANTHER" id="PTHR35046">
    <property type="entry name" value="ZINC KNUCKLE (CCHC-TYPE) FAMILY PROTEIN"/>
    <property type="match status" value="1"/>
</dbReference>
<dbReference type="EMBL" id="QJKJ01005397">
    <property type="protein sequence ID" value="RDX90466.1"/>
    <property type="molecule type" value="Genomic_DNA"/>
</dbReference>
<accession>A0A371GIV7</accession>
<protein>
    <submittedName>
        <fullName evidence="2">Uncharacterized protein</fullName>
    </submittedName>
</protein>
<dbReference type="AlphaFoldDB" id="A0A371GIV7"/>
<dbReference type="Proteomes" id="UP000257109">
    <property type="component" value="Unassembled WGS sequence"/>
</dbReference>
<feature type="non-terminal residue" evidence="2">
    <location>
        <position position="213"/>
    </location>
</feature>
<sequence>MEKQGKRYPKRMNREREGRAFMEGDLVWVHLRKERRLEFKENSLQEGEDSRLYHVAKLNSSVQKQQHKMLQEHDYEEDGAMDNASSKDESSSISNSDASNEYSLNYEGDLLMVGENDESQRENIFHSPCHVVGQLCSIILDRGNSVKIASSRLLQWLKCEGELVITKQISLAFTLGKYEDEVLSDIVPKEETHILLGRPWQYDHKMTYNGVSK</sequence>
<evidence type="ECO:0000313" key="3">
    <source>
        <dbReference type="Proteomes" id="UP000257109"/>
    </source>
</evidence>
<proteinExistence type="predicted"/>
<organism evidence="2 3">
    <name type="scientific">Mucuna pruriens</name>
    <name type="common">Velvet bean</name>
    <name type="synonym">Dolichos pruriens</name>
    <dbReference type="NCBI Taxonomy" id="157652"/>
    <lineage>
        <taxon>Eukaryota</taxon>
        <taxon>Viridiplantae</taxon>
        <taxon>Streptophyta</taxon>
        <taxon>Embryophyta</taxon>
        <taxon>Tracheophyta</taxon>
        <taxon>Spermatophyta</taxon>
        <taxon>Magnoliopsida</taxon>
        <taxon>eudicotyledons</taxon>
        <taxon>Gunneridae</taxon>
        <taxon>Pentapetalae</taxon>
        <taxon>rosids</taxon>
        <taxon>fabids</taxon>
        <taxon>Fabales</taxon>
        <taxon>Fabaceae</taxon>
        <taxon>Papilionoideae</taxon>
        <taxon>50 kb inversion clade</taxon>
        <taxon>NPAAA clade</taxon>
        <taxon>indigoferoid/millettioid clade</taxon>
        <taxon>Phaseoleae</taxon>
        <taxon>Mucuna</taxon>
    </lineage>
</organism>
<gene>
    <name evidence="2" type="ORF">CR513_27660</name>
</gene>
<reference evidence="2" key="1">
    <citation type="submission" date="2018-05" db="EMBL/GenBank/DDBJ databases">
        <title>Draft genome of Mucuna pruriens seed.</title>
        <authorList>
            <person name="Nnadi N.E."/>
            <person name="Vos R."/>
            <person name="Hasami M.H."/>
            <person name="Devisetty U.K."/>
            <person name="Aguiy J.C."/>
        </authorList>
    </citation>
    <scope>NUCLEOTIDE SEQUENCE [LARGE SCALE GENOMIC DNA]</scope>
    <source>
        <strain evidence="2">JCA_2017</strain>
    </source>
</reference>
<feature type="region of interest" description="Disordered" evidence="1">
    <location>
        <begin position="79"/>
        <end position="101"/>
    </location>
</feature>
<dbReference type="OrthoDB" id="1747743at2759"/>
<feature type="non-terminal residue" evidence="2">
    <location>
        <position position="1"/>
    </location>
</feature>
<evidence type="ECO:0000313" key="2">
    <source>
        <dbReference type="EMBL" id="RDX90466.1"/>
    </source>
</evidence>
<comment type="caution">
    <text evidence="2">The sequence shown here is derived from an EMBL/GenBank/DDBJ whole genome shotgun (WGS) entry which is preliminary data.</text>
</comment>